<dbReference type="Gene3D" id="3.30.200.20">
    <property type="entry name" value="Phosphorylase Kinase, domain 1"/>
    <property type="match status" value="1"/>
</dbReference>
<feature type="compositionally biased region" description="Polar residues" evidence="2">
    <location>
        <begin position="156"/>
        <end position="168"/>
    </location>
</feature>
<feature type="compositionally biased region" description="Acidic residues" evidence="2">
    <location>
        <begin position="592"/>
        <end position="602"/>
    </location>
</feature>
<evidence type="ECO:0000313" key="4">
    <source>
        <dbReference type="EMBL" id="PFH33824.1"/>
    </source>
</evidence>
<dbReference type="STRING" id="94643.A0A2A9M9E7"/>
<dbReference type="InterPro" id="IPR017441">
    <property type="entry name" value="Protein_kinase_ATP_BS"/>
</dbReference>
<dbReference type="Gene3D" id="1.10.510.10">
    <property type="entry name" value="Transferase(Phosphotransferase) domain 1"/>
    <property type="match status" value="1"/>
</dbReference>
<dbReference type="GO" id="GO:0004672">
    <property type="term" value="F:protein kinase activity"/>
    <property type="evidence" value="ECO:0007669"/>
    <property type="project" value="InterPro"/>
</dbReference>
<name>A0A2A9M9E7_BESBE</name>
<dbReference type="GO" id="GO:0005524">
    <property type="term" value="F:ATP binding"/>
    <property type="evidence" value="ECO:0007669"/>
    <property type="project" value="UniProtKB-UniRule"/>
</dbReference>
<dbReference type="AlphaFoldDB" id="A0A2A9M9E7"/>
<dbReference type="GeneID" id="40312967"/>
<protein>
    <recommendedName>
        <fullName evidence="3">Protein kinase domain-containing protein</fullName>
    </recommendedName>
</protein>
<dbReference type="VEuPathDB" id="ToxoDB:BESB_080400"/>
<dbReference type="InterPro" id="IPR000719">
    <property type="entry name" value="Prot_kinase_dom"/>
</dbReference>
<comment type="caution">
    <text evidence="4">The sequence shown here is derived from an EMBL/GenBank/DDBJ whole genome shotgun (WGS) entry which is preliminary data.</text>
</comment>
<evidence type="ECO:0000256" key="1">
    <source>
        <dbReference type="PROSITE-ProRule" id="PRU10141"/>
    </source>
</evidence>
<dbReference type="InterPro" id="IPR011009">
    <property type="entry name" value="Kinase-like_dom_sf"/>
</dbReference>
<feature type="binding site" evidence="1">
    <location>
        <position position="99"/>
    </location>
    <ligand>
        <name>ATP</name>
        <dbReference type="ChEBI" id="CHEBI:30616"/>
    </ligand>
</feature>
<keyword evidence="5" id="KW-1185">Reference proteome</keyword>
<dbReference type="RefSeq" id="XP_029217833.1">
    <property type="nucleotide sequence ID" value="XM_029366402.1"/>
</dbReference>
<sequence length="768" mass="84231">MLRFTRFLEIIARSGRSCITDERQFKVFRAFVPAFATSQSCVTFTIKYGEQTTTTFPESILLGRGITARIDTSRRLGQGGYGVVYVGSCSPSGQRVAIKVVQCQQQVLLLLDRVRRYQLEQRRADWLSESSTDTNSSSYSLPAAEVDDDTRKDSTESYGGATSATIETTPRGEPLPAKDVMRALAPHPILPSPSSMSACEESDFAETATEGEARQEDTFAGSESEIEIEPAAVATQENTQEDGGCLEQGEGNPSSTQEAQELQQEQKEDEASISTELKTNADGEPSKAPTRVPPRGAAFSRNRKGSTALDSPRSSSLQAMFESAHLLRVYGIYPCLQSSRLFTVMERLEGPPLRAHLLEEYSETLPTEEEAFQIVFPVLKGLQEIHERGLRGNFDRTRSSMGFNVVAHILVGGGENRQGTQLHVSGSSGEAELLCKRNPLRWACAPPPARYGTGAQCGCSRAGEQVETGSNALKGGSGFRNYALGKESVRTACRRCPACVGYAFTPQCIPYEALVEKKVSPWVDVYAVGCLLYLLVEGCFPHEPVNVARYRIADATEALQHPWIVHMARLLEEKQEETNRELDDADSKELAEEMEEADDAAEQEGGCKGPNVPNSESTDEHASYELRDEDYTTKPPKTGAVTEPSRPCFHPVESASELPDQAAAAEVEHTERPGVMEQSTQEEGEASEENHPEFSSEECLSQEQKTVGSAAPLSTPVAEARGEENGGIDIIGGIVDFIVRFAVGDESRRRLLEERWRQEEDRERALAK</sequence>
<dbReference type="SMART" id="SM00220">
    <property type="entry name" value="S_TKc"/>
    <property type="match status" value="1"/>
</dbReference>
<proteinExistence type="predicted"/>
<dbReference type="SUPFAM" id="SSF56112">
    <property type="entry name" value="Protein kinase-like (PK-like)"/>
    <property type="match status" value="2"/>
</dbReference>
<evidence type="ECO:0000313" key="5">
    <source>
        <dbReference type="Proteomes" id="UP000224006"/>
    </source>
</evidence>
<feature type="compositionally biased region" description="Low complexity" evidence="2">
    <location>
        <begin position="128"/>
        <end position="140"/>
    </location>
</feature>
<dbReference type="Proteomes" id="UP000224006">
    <property type="component" value="Chromosome VII"/>
</dbReference>
<feature type="region of interest" description="Disordered" evidence="2">
    <location>
        <begin position="124"/>
        <end position="316"/>
    </location>
</feature>
<organism evidence="4 5">
    <name type="scientific">Besnoitia besnoiti</name>
    <name type="common">Apicomplexan protozoan</name>
    <dbReference type="NCBI Taxonomy" id="94643"/>
    <lineage>
        <taxon>Eukaryota</taxon>
        <taxon>Sar</taxon>
        <taxon>Alveolata</taxon>
        <taxon>Apicomplexa</taxon>
        <taxon>Conoidasida</taxon>
        <taxon>Coccidia</taxon>
        <taxon>Eucoccidiorida</taxon>
        <taxon>Eimeriorina</taxon>
        <taxon>Sarcocystidae</taxon>
        <taxon>Besnoitia</taxon>
    </lineage>
</organism>
<evidence type="ECO:0000259" key="3">
    <source>
        <dbReference type="SMART" id="SM00220"/>
    </source>
</evidence>
<feature type="compositionally biased region" description="Polar residues" evidence="2">
    <location>
        <begin position="698"/>
        <end position="707"/>
    </location>
</feature>
<feature type="region of interest" description="Disordered" evidence="2">
    <location>
        <begin position="575"/>
        <end position="726"/>
    </location>
</feature>
<dbReference type="PROSITE" id="PS00107">
    <property type="entry name" value="PROTEIN_KINASE_ATP"/>
    <property type="match status" value="1"/>
</dbReference>
<feature type="domain" description="Protein kinase" evidence="3">
    <location>
        <begin position="70"/>
        <end position="564"/>
    </location>
</feature>
<accession>A0A2A9M9E7</accession>
<evidence type="ECO:0000256" key="2">
    <source>
        <dbReference type="SAM" id="MobiDB-lite"/>
    </source>
</evidence>
<reference evidence="4 5" key="1">
    <citation type="submission" date="2017-09" db="EMBL/GenBank/DDBJ databases">
        <title>Genome sequencing of Besnoitia besnoiti strain Bb-Ger1.</title>
        <authorList>
            <person name="Schares G."/>
            <person name="Venepally P."/>
            <person name="Lorenzi H.A."/>
        </authorList>
    </citation>
    <scope>NUCLEOTIDE SEQUENCE [LARGE SCALE GENOMIC DNA]</scope>
    <source>
        <strain evidence="4 5">Bb-Ger1</strain>
    </source>
</reference>
<gene>
    <name evidence="4" type="ORF">BESB_080400</name>
</gene>
<keyword evidence="1" id="KW-0067">ATP-binding</keyword>
<dbReference type="OrthoDB" id="354678at2759"/>
<dbReference type="EMBL" id="NWUJ01000008">
    <property type="protein sequence ID" value="PFH33824.1"/>
    <property type="molecule type" value="Genomic_DNA"/>
</dbReference>
<keyword evidence="1" id="KW-0547">Nucleotide-binding</keyword>
<feature type="compositionally biased region" description="Basic and acidic residues" evidence="2">
    <location>
        <begin position="575"/>
        <end position="591"/>
    </location>
</feature>
<dbReference type="KEGG" id="bbes:BESB_080400"/>
<feature type="compositionally biased region" description="Basic and acidic residues" evidence="2">
    <location>
        <begin position="618"/>
        <end position="632"/>
    </location>
</feature>